<protein>
    <submittedName>
        <fullName evidence="2">Polysaccharide deacetylase</fullName>
    </submittedName>
</protein>
<accession>A0A7L4YTS2</accession>
<evidence type="ECO:0000256" key="1">
    <source>
        <dbReference type="SAM" id="MobiDB-lite"/>
    </source>
</evidence>
<gene>
    <name evidence="2" type="ORF">EK0264_14035</name>
</gene>
<reference evidence="2 3" key="1">
    <citation type="journal article" date="2018" name="Int. J. Syst. Evol. Microbiol.">
        <title>Epidermidibacterium keratini gen. nov., sp. nov., a member of the family Sporichthyaceae, isolated from keratin epidermis.</title>
        <authorList>
            <person name="Lee D.G."/>
            <person name="Trujillo M.E."/>
            <person name="Kang S."/>
            <person name="Nam J.J."/>
            <person name="Kim Y.J."/>
        </authorList>
    </citation>
    <scope>NUCLEOTIDE SEQUENCE [LARGE SCALE GENOMIC DNA]</scope>
    <source>
        <strain evidence="2 3">EPI-7</strain>
    </source>
</reference>
<dbReference type="Proteomes" id="UP000463857">
    <property type="component" value="Chromosome"/>
</dbReference>
<dbReference type="EMBL" id="CP047156">
    <property type="protein sequence ID" value="QHC02452.1"/>
    <property type="molecule type" value="Genomic_DNA"/>
</dbReference>
<dbReference type="InParanoid" id="A0A7L4YTS2"/>
<evidence type="ECO:0000313" key="3">
    <source>
        <dbReference type="Proteomes" id="UP000463857"/>
    </source>
</evidence>
<dbReference type="OrthoDB" id="438898at2"/>
<feature type="region of interest" description="Disordered" evidence="1">
    <location>
        <begin position="9"/>
        <end position="58"/>
    </location>
</feature>
<dbReference type="GO" id="GO:0005975">
    <property type="term" value="P:carbohydrate metabolic process"/>
    <property type="evidence" value="ECO:0007669"/>
    <property type="project" value="InterPro"/>
</dbReference>
<evidence type="ECO:0000313" key="2">
    <source>
        <dbReference type="EMBL" id="QHC02452.1"/>
    </source>
</evidence>
<keyword evidence="3" id="KW-1185">Reference proteome</keyword>
<dbReference type="PANTHER" id="PTHR45985:SF3">
    <property type="entry name" value="CHITIN DEACETYLASE-LIKE 4"/>
    <property type="match status" value="1"/>
</dbReference>
<feature type="compositionally biased region" description="Polar residues" evidence="1">
    <location>
        <begin position="9"/>
        <end position="20"/>
    </location>
</feature>
<dbReference type="Gene3D" id="3.20.20.370">
    <property type="entry name" value="Glycoside hydrolase/deacetylase"/>
    <property type="match status" value="1"/>
</dbReference>
<proteinExistence type="predicted"/>
<feature type="compositionally biased region" description="Low complexity" evidence="1">
    <location>
        <begin position="22"/>
        <end position="42"/>
    </location>
</feature>
<dbReference type="PANTHER" id="PTHR45985">
    <property type="match status" value="1"/>
</dbReference>
<feature type="compositionally biased region" description="Pro residues" evidence="1">
    <location>
        <begin position="43"/>
        <end position="53"/>
    </location>
</feature>
<dbReference type="AlphaFoldDB" id="A0A7L4YTS2"/>
<dbReference type="SUPFAM" id="SSF88713">
    <property type="entry name" value="Glycoside hydrolase/deacetylase"/>
    <property type="match status" value="1"/>
</dbReference>
<dbReference type="InterPro" id="IPR011330">
    <property type="entry name" value="Glyco_hydro/deAcase_b/a-brl"/>
</dbReference>
<dbReference type="InterPro" id="IPR052740">
    <property type="entry name" value="CE4"/>
</dbReference>
<dbReference type="KEGG" id="eke:EK0264_14035"/>
<organism evidence="2 3">
    <name type="scientific">Epidermidibacterium keratini</name>
    <dbReference type="NCBI Taxonomy" id="1891644"/>
    <lineage>
        <taxon>Bacteria</taxon>
        <taxon>Bacillati</taxon>
        <taxon>Actinomycetota</taxon>
        <taxon>Actinomycetes</taxon>
        <taxon>Sporichthyales</taxon>
        <taxon>Sporichthyaceae</taxon>
        <taxon>Epidermidibacterium</taxon>
    </lineage>
</organism>
<sequence>MLITVLTAGCSTSDGSQSGDGPSATSTSAASSSSAAPSTTPTPTTPPPAPGVPNFPITALAPGQAPPQFIIFSFDGAGSPDKWAEFRAIVDPKGARFTGFLSGTYLLPDSAKSAYAGPGHAPGKSSIGFGGSPQDVASLVATINDARAAGYEIGTHYNGHFCAGAAPSGKDWSTAQWSDELGQFFSFMSDFNAIGGVPGPPLSLTQADIKGGRTPCLEGGPDTLFPALTAAGMQYDTSMVSSGMTWPSLKNGIWEFAMPSVRIPALGSNAIAMDYNFWYKFNQATDEPARAPEFTQMVLDTYRSMYQAVLAGNHAPLVIGNHFNNWSGNAFNPAVATFMSEACDDPGTVCTTYENVLAWMAAQDPAVLNSWLTMPATLN</sequence>
<name>A0A7L4YTS2_9ACTN</name>